<evidence type="ECO:0000256" key="5">
    <source>
        <dbReference type="ARBA" id="ARBA00022801"/>
    </source>
</evidence>
<dbReference type="Gene3D" id="3.40.720.10">
    <property type="entry name" value="Alkaline Phosphatase, subunit A"/>
    <property type="match status" value="1"/>
</dbReference>
<gene>
    <name evidence="10" type="ORF">BSZ32_09895</name>
</gene>
<dbReference type="OrthoDB" id="176516at2"/>
<keyword evidence="6" id="KW-0106">Calcium</keyword>
<evidence type="ECO:0000256" key="1">
    <source>
        <dbReference type="ARBA" id="ARBA00001913"/>
    </source>
</evidence>
<keyword evidence="11" id="KW-1185">Reference proteome</keyword>
<comment type="caution">
    <text evidence="10">The sequence shown here is derived from an EMBL/GenBank/DDBJ whole genome shotgun (WGS) entry which is preliminary data.</text>
</comment>
<proteinExistence type="inferred from homology"/>
<evidence type="ECO:0000256" key="8">
    <source>
        <dbReference type="SAM" id="SignalP"/>
    </source>
</evidence>
<evidence type="ECO:0000256" key="4">
    <source>
        <dbReference type="ARBA" id="ARBA00022729"/>
    </source>
</evidence>
<reference evidence="10 11" key="1">
    <citation type="submission" date="2016-12" db="EMBL/GenBank/DDBJ databases">
        <title>Study of bacterial adaptation to deep sea.</title>
        <authorList>
            <person name="Song J."/>
            <person name="Yoshizawa S."/>
            <person name="Kogure K."/>
        </authorList>
    </citation>
    <scope>NUCLEOTIDE SEQUENCE [LARGE SCALE GENOMIC DNA]</scope>
    <source>
        <strain evidence="10 11">SAORIC-165</strain>
    </source>
</reference>
<dbReference type="CDD" id="cd16144">
    <property type="entry name" value="ARS_like"/>
    <property type="match status" value="1"/>
</dbReference>
<dbReference type="GO" id="GO:0046872">
    <property type="term" value="F:metal ion binding"/>
    <property type="evidence" value="ECO:0007669"/>
    <property type="project" value="UniProtKB-KW"/>
</dbReference>
<dbReference type="InterPro" id="IPR050738">
    <property type="entry name" value="Sulfatase"/>
</dbReference>
<evidence type="ECO:0000256" key="3">
    <source>
        <dbReference type="ARBA" id="ARBA00022723"/>
    </source>
</evidence>
<dbReference type="Proteomes" id="UP000239907">
    <property type="component" value="Unassembled WGS sequence"/>
</dbReference>
<organism evidence="10 11">
    <name type="scientific">Rubritalea profundi</name>
    <dbReference type="NCBI Taxonomy" id="1658618"/>
    <lineage>
        <taxon>Bacteria</taxon>
        <taxon>Pseudomonadati</taxon>
        <taxon>Verrucomicrobiota</taxon>
        <taxon>Verrucomicrobiia</taxon>
        <taxon>Verrucomicrobiales</taxon>
        <taxon>Rubritaleaceae</taxon>
        <taxon>Rubritalea</taxon>
    </lineage>
</organism>
<dbReference type="Pfam" id="PF00884">
    <property type="entry name" value="Sulfatase"/>
    <property type="match status" value="1"/>
</dbReference>
<protein>
    <submittedName>
        <fullName evidence="10">N-acetylgalactosamine 6-sulfate sulfatase</fullName>
    </submittedName>
</protein>
<keyword evidence="3" id="KW-0479">Metal-binding</keyword>
<dbReference type="PROSITE" id="PS00523">
    <property type="entry name" value="SULFATASE_1"/>
    <property type="match status" value="1"/>
</dbReference>
<evidence type="ECO:0000313" key="11">
    <source>
        <dbReference type="Proteomes" id="UP000239907"/>
    </source>
</evidence>
<evidence type="ECO:0000313" key="10">
    <source>
        <dbReference type="EMBL" id="PQJ30323.1"/>
    </source>
</evidence>
<dbReference type="PANTHER" id="PTHR42693">
    <property type="entry name" value="ARYLSULFATASE FAMILY MEMBER"/>
    <property type="match status" value="1"/>
</dbReference>
<evidence type="ECO:0000256" key="6">
    <source>
        <dbReference type="ARBA" id="ARBA00022837"/>
    </source>
</evidence>
<keyword evidence="5" id="KW-0378">Hydrolase</keyword>
<feature type="domain" description="Sulfatase N-terminal" evidence="9">
    <location>
        <begin position="24"/>
        <end position="358"/>
    </location>
</feature>
<dbReference type="PANTHER" id="PTHR42693:SF42">
    <property type="entry name" value="ARYLSULFATASE G"/>
    <property type="match status" value="1"/>
</dbReference>
<feature type="region of interest" description="Disordered" evidence="7">
    <location>
        <begin position="481"/>
        <end position="500"/>
    </location>
</feature>
<evidence type="ECO:0000256" key="2">
    <source>
        <dbReference type="ARBA" id="ARBA00008779"/>
    </source>
</evidence>
<comment type="cofactor">
    <cofactor evidence="1">
        <name>Ca(2+)</name>
        <dbReference type="ChEBI" id="CHEBI:29108"/>
    </cofactor>
</comment>
<dbReference type="Gene3D" id="3.30.1120.10">
    <property type="match status" value="1"/>
</dbReference>
<sequence>MKALSIFLLIALITVAHSKPKEMNVIFILADDLGWSDTTLYGQTKLYQTPNLEKLAARGMTFSNAYTNSPLCSPTRASVLTGQSPARHGSVNPAHHTPTIRLQASLRPNGPPGDKALKVNTVTRLDNKLPTLGKLFKQRNYQTAHFGKWHLGTAPYSPRQHGFDVDIPNHPGPGPAGSYVAPWRFKNFKPNSPNEHIEDRMAKEATSWLKKINKNQPFFMNYWQFSVHGPFNAKEKLIEKYKPLIKPGMKQNCPTYAAMVESMDDAIGTLLDAVDKAGIADNTIIIFISDNGGNMYSQVDNTTPTTNAPLRGGKACIFDGGTRVPCIVVWPGVSKAGSKSKERIQTSDFYPTLAKHLNLKIPKTHPVDGIDIMPAVKGEKLERQAIFTYFPTPPPVPDWLPPSIAVYSGDWKLIRVFHGGENQKHDYKLYNLKNDIGEKKNLTSQYPEKVKTLDAMIDQHIKETGAVIPVKNPKFDPAQYKPELIGIRPASKNKKKKRKK</sequence>
<dbReference type="SUPFAM" id="SSF53649">
    <property type="entry name" value="Alkaline phosphatase-like"/>
    <property type="match status" value="1"/>
</dbReference>
<dbReference type="InterPro" id="IPR017850">
    <property type="entry name" value="Alkaline_phosphatase_core_sf"/>
</dbReference>
<dbReference type="EMBL" id="MQWA01000001">
    <property type="protein sequence ID" value="PQJ30323.1"/>
    <property type="molecule type" value="Genomic_DNA"/>
</dbReference>
<evidence type="ECO:0000256" key="7">
    <source>
        <dbReference type="SAM" id="MobiDB-lite"/>
    </source>
</evidence>
<feature type="chain" id="PRO_5015516805" evidence="8">
    <location>
        <begin position="19"/>
        <end position="500"/>
    </location>
</feature>
<dbReference type="AlphaFoldDB" id="A0A2S7U7W7"/>
<keyword evidence="4 8" id="KW-0732">Signal</keyword>
<dbReference type="InterPro" id="IPR000917">
    <property type="entry name" value="Sulfatase_N"/>
</dbReference>
<dbReference type="InterPro" id="IPR024607">
    <property type="entry name" value="Sulfatase_CS"/>
</dbReference>
<feature type="signal peptide" evidence="8">
    <location>
        <begin position="1"/>
        <end position="18"/>
    </location>
</feature>
<comment type="similarity">
    <text evidence="2">Belongs to the sulfatase family.</text>
</comment>
<feature type="compositionally biased region" description="Basic residues" evidence="7">
    <location>
        <begin position="491"/>
        <end position="500"/>
    </location>
</feature>
<evidence type="ECO:0000259" key="9">
    <source>
        <dbReference type="Pfam" id="PF00884"/>
    </source>
</evidence>
<dbReference type="GO" id="GO:0004065">
    <property type="term" value="F:arylsulfatase activity"/>
    <property type="evidence" value="ECO:0007669"/>
    <property type="project" value="TreeGrafter"/>
</dbReference>
<name>A0A2S7U7W7_9BACT</name>
<accession>A0A2S7U7W7</accession>